<dbReference type="Gene3D" id="3.40.190.10">
    <property type="entry name" value="Periplasmic binding protein-like II"/>
    <property type="match status" value="2"/>
</dbReference>
<evidence type="ECO:0000313" key="3">
    <source>
        <dbReference type="EMBL" id="RBP36827.1"/>
    </source>
</evidence>
<feature type="chain" id="PRO_5016752106" evidence="1">
    <location>
        <begin position="26"/>
        <end position="320"/>
    </location>
</feature>
<comment type="caution">
    <text evidence="3">The sequence shown here is derived from an EMBL/GenBank/DDBJ whole genome shotgun (WGS) entry which is preliminary data.</text>
</comment>
<keyword evidence="4" id="KW-1185">Reference proteome</keyword>
<protein>
    <submittedName>
        <fullName evidence="3">NitT/TauT family transport system substrate-binding protein</fullName>
    </submittedName>
</protein>
<dbReference type="InterPro" id="IPR015168">
    <property type="entry name" value="SsuA/THI5"/>
</dbReference>
<proteinExistence type="predicted"/>
<dbReference type="AlphaFoldDB" id="A0A366H788"/>
<dbReference type="PANTHER" id="PTHR30024">
    <property type="entry name" value="ALIPHATIC SULFONATES-BINDING PROTEIN-RELATED"/>
    <property type="match status" value="1"/>
</dbReference>
<name>A0A366H788_9BURK</name>
<reference evidence="3 4" key="1">
    <citation type="submission" date="2018-06" db="EMBL/GenBank/DDBJ databases">
        <title>Genomic Encyclopedia of Type Strains, Phase IV (KMG-IV): sequencing the most valuable type-strain genomes for metagenomic binning, comparative biology and taxonomic classification.</title>
        <authorList>
            <person name="Goeker M."/>
        </authorList>
    </citation>
    <scope>NUCLEOTIDE SEQUENCE [LARGE SCALE GENOMIC DNA]</scope>
    <source>
        <strain evidence="3 4">DSM 25520</strain>
    </source>
</reference>
<keyword evidence="1" id="KW-0732">Signal</keyword>
<dbReference type="SUPFAM" id="SSF53850">
    <property type="entry name" value="Periplasmic binding protein-like II"/>
    <property type="match status" value="1"/>
</dbReference>
<dbReference type="OrthoDB" id="8555942at2"/>
<gene>
    <name evidence="3" type="ORF">DFR37_111135</name>
</gene>
<dbReference type="EMBL" id="QNRQ01000011">
    <property type="protein sequence ID" value="RBP36827.1"/>
    <property type="molecule type" value="Genomic_DNA"/>
</dbReference>
<evidence type="ECO:0000256" key="1">
    <source>
        <dbReference type="SAM" id="SignalP"/>
    </source>
</evidence>
<feature type="signal peptide" evidence="1">
    <location>
        <begin position="1"/>
        <end position="25"/>
    </location>
</feature>
<sequence length="320" mass="34490">MKALHHLLAGVVLAASFAASGSANAEDTLKIAMGQRGNWDTSVAHLGTEAGIFKKHGIKLDMLYTQGGGETMQAVISNSVDIGSATGTISVMAAFVKGAPIRIIGAEATGAADFWYVRADSPLKTIKDATPDTTIAYSTNGASTNSVVLGFLRAYKLKSKIVPTGSPSSTFTQVMSGQVNVGWSAPPFGFEALKDNKIRIVARANDLEEIRHETIRTLIANTAVLEKKRDALDRFMAAYRETIDWMYSSDDALAAYAKFTKTDLDTARKVRDDFFPKSLIDPDKISGVDLLMADGIAFKTLSKPLTPEQLQTLIQIPPRK</sequence>
<feature type="domain" description="SsuA/THI5-like" evidence="2">
    <location>
        <begin position="47"/>
        <end position="248"/>
    </location>
</feature>
<accession>A0A366H788</accession>
<dbReference type="Proteomes" id="UP000253628">
    <property type="component" value="Unassembled WGS sequence"/>
</dbReference>
<dbReference type="RefSeq" id="WP_113934486.1">
    <property type="nucleotide sequence ID" value="NZ_JACCEU010000003.1"/>
</dbReference>
<organism evidence="3 4">
    <name type="scientific">Eoetvoesiella caeni</name>
    <dbReference type="NCBI Taxonomy" id="645616"/>
    <lineage>
        <taxon>Bacteria</taxon>
        <taxon>Pseudomonadati</taxon>
        <taxon>Pseudomonadota</taxon>
        <taxon>Betaproteobacteria</taxon>
        <taxon>Burkholderiales</taxon>
        <taxon>Alcaligenaceae</taxon>
        <taxon>Eoetvoesiella</taxon>
    </lineage>
</organism>
<evidence type="ECO:0000259" key="2">
    <source>
        <dbReference type="Pfam" id="PF09084"/>
    </source>
</evidence>
<evidence type="ECO:0000313" key="4">
    <source>
        <dbReference type="Proteomes" id="UP000253628"/>
    </source>
</evidence>
<dbReference type="Pfam" id="PF09084">
    <property type="entry name" value="NMT1"/>
    <property type="match status" value="1"/>
</dbReference>